<protein>
    <submittedName>
        <fullName evidence="1">Uncharacterized protein</fullName>
    </submittedName>
</protein>
<evidence type="ECO:0000313" key="1">
    <source>
        <dbReference type="EMBL" id="KAG9438930.1"/>
    </source>
</evidence>
<dbReference type="EMBL" id="JAINDJ010000008">
    <property type="protein sequence ID" value="KAG9438930.1"/>
    <property type="molecule type" value="Genomic_DNA"/>
</dbReference>
<dbReference type="Proteomes" id="UP000825729">
    <property type="component" value="Unassembled WGS sequence"/>
</dbReference>
<organism evidence="1 2">
    <name type="scientific">Aristolochia fimbriata</name>
    <name type="common">White veined hardy Dutchman's pipe vine</name>
    <dbReference type="NCBI Taxonomy" id="158543"/>
    <lineage>
        <taxon>Eukaryota</taxon>
        <taxon>Viridiplantae</taxon>
        <taxon>Streptophyta</taxon>
        <taxon>Embryophyta</taxon>
        <taxon>Tracheophyta</taxon>
        <taxon>Spermatophyta</taxon>
        <taxon>Magnoliopsida</taxon>
        <taxon>Magnoliidae</taxon>
        <taxon>Piperales</taxon>
        <taxon>Aristolochiaceae</taxon>
        <taxon>Aristolochia</taxon>
    </lineage>
</organism>
<reference evidence="1 2" key="1">
    <citation type="submission" date="2021-07" db="EMBL/GenBank/DDBJ databases">
        <title>The Aristolochia fimbriata genome: insights into angiosperm evolution, floral development and chemical biosynthesis.</title>
        <authorList>
            <person name="Jiao Y."/>
        </authorList>
    </citation>
    <scope>NUCLEOTIDE SEQUENCE [LARGE SCALE GENOMIC DNA]</scope>
    <source>
        <strain evidence="1">IBCAS-2021</strain>
        <tissue evidence="1">Leaf</tissue>
    </source>
</reference>
<dbReference type="AlphaFoldDB" id="A0AAV7DQT8"/>
<proteinExistence type="predicted"/>
<sequence>MELDSLTLTTCTNVLPEPLYCLQSGAVLVAGVQGREKRESPSKHCSNISHCCEDCFSIVKEGNAESIFIPPKALNIVWGNDRRYWQWRALN</sequence>
<keyword evidence="2" id="KW-1185">Reference proteome</keyword>
<name>A0AAV7DQT8_ARIFI</name>
<accession>A0AAV7DQT8</accession>
<comment type="caution">
    <text evidence="1">The sequence shown here is derived from an EMBL/GenBank/DDBJ whole genome shotgun (WGS) entry which is preliminary data.</text>
</comment>
<evidence type="ECO:0000313" key="2">
    <source>
        <dbReference type="Proteomes" id="UP000825729"/>
    </source>
</evidence>
<gene>
    <name evidence="1" type="ORF">H6P81_019095</name>
</gene>